<evidence type="ECO:0000313" key="2">
    <source>
        <dbReference type="EMBL" id="CAC5388403.1"/>
    </source>
</evidence>
<feature type="compositionally biased region" description="Basic and acidic residues" evidence="1">
    <location>
        <begin position="191"/>
        <end position="207"/>
    </location>
</feature>
<feature type="compositionally biased region" description="Basic and acidic residues" evidence="1">
    <location>
        <begin position="464"/>
        <end position="481"/>
    </location>
</feature>
<evidence type="ECO:0000313" key="3">
    <source>
        <dbReference type="Proteomes" id="UP000507470"/>
    </source>
</evidence>
<feature type="compositionally biased region" description="Basic and acidic residues" evidence="1">
    <location>
        <begin position="427"/>
        <end position="441"/>
    </location>
</feature>
<name>A0A6J8BWM1_MYTCO</name>
<feature type="region of interest" description="Disordered" evidence="1">
    <location>
        <begin position="323"/>
        <end position="349"/>
    </location>
</feature>
<organism evidence="2 3">
    <name type="scientific">Mytilus coruscus</name>
    <name type="common">Sea mussel</name>
    <dbReference type="NCBI Taxonomy" id="42192"/>
    <lineage>
        <taxon>Eukaryota</taxon>
        <taxon>Metazoa</taxon>
        <taxon>Spiralia</taxon>
        <taxon>Lophotrochozoa</taxon>
        <taxon>Mollusca</taxon>
        <taxon>Bivalvia</taxon>
        <taxon>Autobranchia</taxon>
        <taxon>Pteriomorphia</taxon>
        <taxon>Mytilida</taxon>
        <taxon>Mytiloidea</taxon>
        <taxon>Mytilidae</taxon>
        <taxon>Mytilinae</taxon>
        <taxon>Mytilus</taxon>
    </lineage>
</organism>
<protein>
    <submittedName>
        <fullName evidence="2">Uncharacterized protein</fullName>
    </submittedName>
</protein>
<feature type="compositionally biased region" description="Basic and acidic residues" evidence="1">
    <location>
        <begin position="496"/>
        <end position="513"/>
    </location>
</feature>
<feature type="compositionally biased region" description="Polar residues" evidence="1">
    <location>
        <begin position="447"/>
        <end position="456"/>
    </location>
</feature>
<keyword evidence="3" id="KW-1185">Reference proteome</keyword>
<feature type="region of interest" description="Disordered" evidence="1">
    <location>
        <begin position="250"/>
        <end position="306"/>
    </location>
</feature>
<sequence>MYSNNHILPSNYSNLKHPSTEHCDDNSVESFKAAVSTYAHSSYRYKGVIEDVSSTEDFIYITDPYSSPYHYIQDHNSAMEPPILMTAGHVEQLAKMSRLPKTSPDQQIRFFPAVKLRNVTYHPPEPTKDTTTKQRPDISSETNTDIDTPRLPTRTDSNKQLFQKNSIPDNEDGVSIDNKSEIERLRNKLQQREQQKHLGHEYIDPRKENRKRRIYTKRERDRMRRTGNQSYDSHDEVMSEMDFRHLRGYHSGRSGCSTPGGSVDEMKLGRNMRAAPRRIDSKDGVRMSQRNTTNKHDESSAQPLLEVDYNRPQDAVTEYFHNTHLPQKPSDPEPKSEFRPLLGSSISPQHPTQDLIEILNRRQQLLQQQREDRRRFLQDQEAKEKAREIVNLAYLNADSTVSRKRKEGEKLLDDAFSLAKNSQKFNDGYKMESREHSDARDGGSSPRGFTSQQSAADQLWSDGHIQEEKRNSVSSENKKDDDFFEESPKQGPSMGSEDHMVKYVRDELQRLET</sequence>
<evidence type="ECO:0000256" key="1">
    <source>
        <dbReference type="SAM" id="MobiDB-lite"/>
    </source>
</evidence>
<dbReference type="Proteomes" id="UP000507470">
    <property type="component" value="Unassembled WGS sequence"/>
</dbReference>
<gene>
    <name evidence="2" type="ORF">MCOR_23669</name>
</gene>
<proteinExistence type="predicted"/>
<dbReference type="EMBL" id="CACVKT020004160">
    <property type="protein sequence ID" value="CAC5388403.1"/>
    <property type="molecule type" value="Genomic_DNA"/>
</dbReference>
<reference evidence="2 3" key="1">
    <citation type="submission" date="2020-06" db="EMBL/GenBank/DDBJ databases">
        <authorList>
            <person name="Li R."/>
            <person name="Bekaert M."/>
        </authorList>
    </citation>
    <scope>NUCLEOTIDE SEQUENCE [LARGE SCALE GENOMIC DNA]</scope>
    <source>
        <strain evidence="3">wild</strain>
    </source>
</reference>
<feature type="compositionally biased region" description="Polar residues" evidence="1">
    <location>
        <begin position="154"/>
        <end position="168"/>
    </location>
</feature>
<feature type="region of interest" description="Disordered" evidence="1">
    <location>
        <begin position="427"/>
        <end position="513"/>
    </location>
</feature>
<feature type="region of interest" description="Disordered" evidence="1">
    <location>
        <begin position="191"/>
        <end position="211"/>
    </location>
</feature>
<accession>A0A6J8BWM1</accession>
<feature type="region of interest" description="Disordered" evidence="1">
    <location>
        <begin position="120"/>
        <end position="176"/>
    </location>
</feature>
<dbReference type="AlphaFoldDB" id="A0A6J8BWM1"/>
<dbReference type="OrthoDB" id="6129813at2759"/>
<feature type="compositionally biased region" description="Basic and acidic residues" evidence="1">
    <location>
        <begin position="125"/>
        <end position="138"/>
    </location>
</feature>